<evidence type="ECO:0000256" key="4">
    <source>
        <dbReference type="SAM" id="Coils"/>
    </source>
</evidence>
<dbReference type="SMART" id="SM00382">
    <property type="entry name" value="AAA"/>
    <property type="match status" value="2"/>
</dbReference>
<evidence type="ECO:0000259" key="5">
    <source>
        <dbReference type="PROSITE" id="PS50893"/>
    </source>
</evidence>
<sequence length="559" mass="60083">MPTITPASFLSRGAHLRLDGISKSYSDRRVLTDVTFTVSQGECLALIGENGTGKSTLLRIAAGVEPADSGSVEAPGRVGLLWQHPAYALSDSVAQVVEQACAAPLAILREFEKATLALEHAPQGASERYDRALEAATAHDVWNLDHRAQVVLDGVGLAGVSWRRRAGELSGGQRARLSLAWLLLSRPDVLLLDEPTNHLDESGIGFLTSSLANWPGPVLFASHDRAFMDATATGIVDVDPAPQPSALVSSIAGDGPTSGIGVRRYGGTFTDYLQARQDERQRWQKQYETEQAQLRELERSVRDSRMVGHAGAAARTEARSAKKFYADRNASVVCRRVNDFSRRFEQLQRSQVRKPPVELEFQGLSVGAHDGNPVPSVLVALSEAAVADRLEPVSVTVGRSDRLLVTGPNGAGKSTLLGLLTGALQPDSGTVTIARSVTIGVLAQEVELDLGCTVELLYASMVGAQRAEATPLSSFGLVEPRDFSRPVGSLSVGQRRRFALAVVLATRPDLLVLDEPTNHLSLALASAIETHLPDYPGAVVIASHDRWLTRSWTGRRLEL</sequence>
<proteinExistence type="predicted"/>
<keyword evidence="3 6" id="KW-0067">ATP-binding</keyword>
<dbReference type="KEGG" id="dco:SAMEA4475696_1456"/>
<feature type="coiled-coil region" evidence="4">
    <location>
        <begin position="273"/>
        <end position="300"/>
    </location>
</feature>
<feature type="domain" description="ABC transporter" evidence="5">
    <location>
        <begin position="374"/>
        <end position="559"/>
    </location>
</feature>
<dbReference type="RefSeq" id="WP_034401463.1">
    <property type="nucleotide sequence ID" value="NZ_LT906453.1"/>
</dbReference>
<dbReference type="InterPro" id="IPR017871">
    <property type="entry name" value="ABC_transporter-like_CS"/>
</dbReference>
<evidence type="ECO:0000256" key="1">
    <source>
        <dbReference type="ARBA" id="ARBA00022737"/>
    </source>
</evidence>
<dbReference type="SUPFAM" id="SSF52540">
    <property type="entry name" value="P-loop containing nucleoside triphosphate hydrolases"/>
    <property type="match status" value="2"/>
</dbReference>
<dbReference type="GO" id="GO:0016887">
    <property type="term" value="F:ATP hydrolysis activity"/>
    <property type="evidence" value="ECO:0007669"/>
    <property type="project" value="InterPro"/>
</dbReference>
<dbReference type="CDD" id="cd03221">
    <property type="entry name" value="ABCF_EF-3"/>
    <property type="match status" value="1"/>
</dbReference>
<dbReference type="GO" id="GO:0005524">
    <property type="term" value="F:ATP binding"/>
    <property type="evidence" value="ECO:0007669"/>
    <property type="project" value="UniProtKB-KW"/>
</dbReference>
<dbReference type="GeneID" id="63459669"/>
<accession>A0A239VK98</accession>
<keyword evidence="1" id="KW-0677">Repeat</keyword>
<name>A0A239VK98_9MICO</name>
<organism evidence="6 7">
    <name type="scientific">Dermatophilus congolensis</name>
    <dbReference type="NCBI Taxonomy" id="1863"/>
    <lineage>
        <taxon>Bacteria</taxon>
        <taxon>Bacillati</taxon>
        <taxon>Actinomycetota</taxon>
        <taxon>Actinomycetes</taxon>
        <taxon>Micrococcales</taxon>
        <taxon>Dermatophilaceae</taxon>
        <taxon>Dermatophilus</taxon>
    </lineage>
</organism>
<dbReference type="InterPro" id="IPR003439">
    <property type="entry name" value="ABC_transporter-like_ATP-bd"/>
</dbReference>
<gene>
    <name evidence="6" type="primary">yjjK_2</name>
    <name evidence="6" type="ORF">SAMEA4475696_01456</name>
</gene>
<dbReference type="PROSITE" id="PS50893">
    <property type="entry name" value="ABC_TRANSPORTER_2"/>
    <property type="match status" value="2"/>
</dbReference>
<evidence type="ECO:0000313" key="6">
    <source>
        <dbReference type="EMBL" id="SNV22240.1"/>
    </source>
</evidence>
<feature type="domain" description="ABC transporter" evidence="5">
    <location>
        <begin position="16"/>
        <end position="277"/>
    </location>
</feature>
<dbReference type="InterPro" id="IPR050611">
    <property type="entry name" value="ABCF"/>
</dbReference>
<dbReference type="EMBL" id="LT906453">
    <property type="protein sequence ID" value="SNV22240.1"/>
    <property type="molecule type" value="Genomic_DNA"/>
</dbReference>
<dbReference type="InterPro" id="IPR027417">
    <property type="entry name" value="P-loop_NTPase"/>
</dbReference>
<keyword evidence="2" id="KW-0547">Nucleotide-binding</keyword>
<dbReference type="FunFam" id="3.40.50.300:FF:000011">
    <property type="entry name" value="Putative ABC transporter ATP-binding component"/>
    <property type="match status" value="1"/>
</dbReference>
<dbReference type="STRING" id="1121387.GCA_000429885_02122"/>
<evidence type="ECO:0000256" key="2">
    <source>
        <dbReference type="ARBA" id="ARBA00022741"/>
    </source>
</evidence>
<dbReference type="Pfam" id="PF00005">
    <property type="entry name" value="ABC_tran"/>
    <property type="match status" value="2"/>
</dbReference>
<dbReference type="Gene3D" id="3.40.50.300">
    <property type="entry name" value="P-loop containing nucleotide triphosphate hydrolases"/>
    <property type="match status" value="2"/>
</dbReference>
<dbReference type="OrthoDB" id="3239744at2"/>
<dbReference type="AlphaFoldDB" id="A0A239VK98"/>
<evidence type="ECO:0000313" key="7">
    <source>
        <dbReference type="Proteomes" id="UP000242637"/>
    </source>
</evidence>
<dbReference type="PANTHER" id="PTHR19211:SF123">
    <property type="entry name" value="ABC TRANSPORTER"/>
    <property type="match status" value="1"/>
</dbReference>
<evidence type="ECO:0000256" key="3">
    <source>
        <dbReference type="ARBA" id="ARBA00022840"/>
    </source>
</evidence>
<keyword evidence="4" id="KW-0175">Coiled coil</keyword>
<dbReference type="InterPro" id="IPR003593">
    <property type="entry name" value="AAA+_ATPase"/>
</dbReference>
<dbReference type="Proteomes" id="UP000242637">
    <property type="component" value="Chromosome 1"/>
</dbReference>
<keyword evidence="7" id="KW-1185">Reference proteome</keyword>
<dbReference type="PROSITE" id="PS00211">
    <property type="entry name" value="ABC_TRANSPORTER_1"/>
    <property type="match status" value="1"/>
</dbReference>
<dbReference type="PANTHER" id="PTHR19211">
    <property type="entry name" value="ATP-BINDING TRANSPORT PROTEIN-RELATED"/>
    <property type="match status" value="1"/>
</dbReference>
<protein>
    <submittedName>
        <fullName evidence="6">Uncharacterized ABC transporter ATP-binding protein YjjK</fullName>
    </submittedName>
</protein>
<reference evidence="6 7" key="1">
    <citation type="submission" date="2017-06" db="EMBL/GenBank/DDBJ databases">
        <authorList>
            <consortium name="Pathogen Informatics"/>
        </authorList>
    </citation>
    <scope>NUCLEOTIDE SEQUENCE [LARGE SCALE GENOMIC DNA]</scope>
    <source>
        <strain evidence="6 7">NCTC13039</strain>
    </source>
</reference>